<keyword evidence="5" id="KW-0597">Phosphoprotein</keyword>
<keyword evidence="23" id="KW-1185">Reference proteome</keyword>
<dbReference type="Gene3D" id="3.30.200.20">
    <property type="entry name" value="Phosphorylase Kinase, domain 1"/>
    <property type="match status" value="1"/>
</dbReference>
<evidence type="ECO:0000256" key="19">
    <source>
        <dbReference type="SAM" id="Phobius"/>
    </source>
</evidence>
<dbReference type="PANTHER" id="PTHR48056">
    <property type="entry name" value="LRR RECEPTOR-LIKE SERINE/THREONINE-PROTEIN KINASE-RELATED"/>
    <property type="match status" value="1"/>
</dbReference>
<dbReference type="SUPFAM" id="SSF52058">
    <property type="entry name" value="L domain-like"/>
    <property type="match status" value="2"/>
</dbReference>
<dbReference type="InterPro" id="IPR055414">
    <property type="entry name" value="LRR_R13L4/SHOC2-like"/>
</dbReference>
<evidence type="ECO:0000313" key="22">
    <source>
        <dbReference type="EMBL" id="KAE8658804.1"/>
    </source>
</evidence>
<dbReference type="Gene3D" id="1.10.510.10">
    <property type="entry name" value="Transferase(Phosphotransferase) domain 1"/>
    <property type="match status" value="1"/>
</dbReference>
<keyword evidence="7" id="KW-0808">Transferase</keyword>
<evidence type="ECO:0000256" key="7">
    <source>
        <dbReference type="ARBA" id="ARBA00022679"/>
    </source>
</evidence>
<dbReference type="GO" id="GO:1905393">
    <property type="term" value="P:plant organ formation"/>
    <property type="evidence" value="ECO:0007669"/>
    <property type="project" value="UniProtKB-ARBA"/>
</dbReference>
<evidence type="ECO:0000256" key="12">
    <source>
        <dbReference type="ARBA" id="ARBA00022777"/>
    </source>
</evidence>
<keyword evidence="11 18" id="KW-0547">Nucleotide-binding</keyword>
<dbReference type="PANTHER" id="PTHR48056:SF81">
    <property type="entry name" value="RECEPTOR PROTEIN-TYROSINE KINASE CEPR1"/>
    <property type="match status" value="1"/>
</dbReference>
<dbReference type="FunFam" id="3.80.10.10:FF:000233">
    <property type="entry name" value="Leucine-rich repeat receptor-like protein kinase TDR"/>
    <property type="match status" value="1"/>
</dbReference>
<evidence type="ECO:0000256" key="4">
    <source>
        <dbReference type="ARBA" id="ARBA00022527"/>
    </source>
</evidence>
<feature type="transmembrane region" description="Helical" evidence="19">
    <location>
        <begin position="584"/>
        <end position="603"/>
    </location>
</feature>
<gene>
    <name evidence="22" type="ORF">F3Y22_tig00116969pilonHSYRG00040</name>
</gene>
<keyword evidence="12" id="KW-0418">Kinase</keyword>
<keyword evidence="2" id="KW-0217">Developmental protein</keyword>
<dbReference type="CDD" id="cd14066">
    <property type="entry name" value="STKc_IRAK"/>
    <property type="match status" value="1"/>
</dbReference>
<dbReference type="Pfam" id="PF00069">
    <property type="entry name" value="Pkinase"/>
    <property type="match status" value="1"/>
</dbReference>
<dbReference type="PROSITE" id="PS00107">
    <property type="entry name" value="PROTEIN_KINASE_ATP"/>
    <property type="match status" value="1"/>
</dbReference>
<dbReference type="Pfam" id="PF00560">
    <property type="entry name" value="LRR_1"/>
    <property type="match status" value="5"/>
</dbReference>
<name>A0A6A2XX01_HIBSY</name>
<keyword evidence="8 19" id="KW-0812">Transmembrane</keyword>
<keyword evidence="14 19" id="KW-1133">Transmembrane helix</keyword>
<evidence type="ECO:0000256" key="8">
    <source>
        <dbReference type="ARBA" id="ARBA00022692"/>
    </source>
</evidence>
<comment type="subcellular location">
    <subcellularLocation>
        <location evidence="1">Cell membrane</location>
        <topology evidence="1">Single-pass membrane protein</topology>
    </subcellularLocation>
</comment>
<dbReference type="Proteomes" id="UP000436088">
    <property type="component" value="Unassembled WGS sequence"/>
</dbReference>
<dbReference type="GO" id="GO:0005524">
    <property type="term" value="F:ATP binding"/>
    <property type="evidence" value="ECO:0007669"/>
    <property type="project" value="UniProtKB-UniRule"/>
</dbReference>
<evidence type="ECO:0000256" key="11">
    <source>
        <dbReference type="ARBA" id="ARBA00022741"/>
    </source>
</evidence>
<dbReference type="FunFam" id="3.30.200.20:FF:000530">
    <property type="entry name" value="receptor protein-tyrosine kinase CEPR1"/>
    <property type="match status" value="1"/>
</dbReference>
<keyword evidence="4" id="KW-0723">Serine/threonine-protein kinase</keyword>
<dbReference type="InterPro" id="IPR011009">
    <property type="entry name" value="Kinase-like_dom_sf"/>
</dbReference>
<dbReference type="SUPFAM" id="SSF56112">
    <property type="entry name" value="Protein kinase-like (PK-like)"/>
    <property type="match status" value="1"/>
</dbReference>
<dbReference type="GO" id="GO:0009791">
    <property type="term" value="P:post-embryonic development"/>
    <property type="evidence" value="ECO:0007669"/>
    <property type="project" value="UniProtKB-ARBA"/>
</dbReference>
<evidence type="ECO:0000256" key="18">
    <source>
        <dbReference type="PROSITE-ProRule" id="PRU10141"/>
    </source>
</evidence>
<dbReference type="FunFam" id="3.80.10.10:FF:000515">
    <property type="entry name" value="Leucine-rich repeat receptor-like protein kinase"/>
    <property type="match status" value="1"/>
</dbReference>
<keyword evidence="6" id="KW-0433">Leucine-rich repeat</keyword>
<evidence type="ECO:0000256" key="10">
    <source>
        <dbReference type="ARBA" id="ARBA00022737"/>
    </source>
</evidence>
<dbReference type="GO" id="GO:0005886">
    <property type="term" value="C:plasma membrane"/>
    <property type="evidence" value="ECO:0007669"/>
    <property type="project" value="UniProtKB-SubCell"/>
</dbReference>
<dbReference type="Pfam" id="PF23598">
    <property type="entry name" value="LRR_14"/>
    <property type="match status" value="1"/>
</dbReference>
<dbReference type="GO" id="GO:0048367">
    <property type="term" value="P:shoot system development"/>
    <property type="evidence" value="ECO:0007669"/>
    <property type="project" value="UniProtKB-ARBA"/>
</dbReference>
<comment type="caution">
    <text evidence="22">The sequence shown here is derived from an EMBL/GenBank/DDBJ whole genome shotgun (WGS) entry which is preliminary data.</text>
</comment>
<dbReference type="OrthoDB" id="642113at2759"/>
<evidence type="ECO:0000256" key="9">
    <source>
        <dbReference type="ARBA" id="ARBA00022729"/>
    </source>
</evidence>
<evidence type="ECO:0000256" key="3">
    <source>
        <dbReference type="ARBA" id="ARBA00022475"/>
    </source>
</evidence>
<dbReference type="InterPro" id="IPR001611">
    <property type="entry name" value="Leu-rich_rpt"/>
</dbReference>
<dbReference type="InterPro" id="IPR017441">
    <property type="entry name" value="Protein_kinase_ATP_BS"/>
</dbReference>
<keyword evidence="17" id="KW-0325">Glycoprotein</keyword>
<organism evidence="22 23">
    <name type="scientific">Hibiscus syriacus</name>
    <name type="common">Rose of Sharon</name>
    <dbReference type="NCBI Taxonomy" id="106335"/>
    <lineage>
        <taxon>Eukaryota</taxon>
        <taxon>Viridiplantae</taxon>
        <taxon>Streptophyta</taxon>
        <taxon>Embryophyta</taxon>
        <taxon>Tracheophyta</taxon>
        <taxon>Spermatophyta</taxon>
        <taxon>Magnoliopsida</taxon>
        <taxon>eudicotyledons</taxon>
        <taxon>Gunneridae</taxon>
        <taxon>Pentapetalae</taxon>
        <taxon>rosids</taxon>
        <taxon>malvids</taxon>
        <taxon>Malvales</taxon>
        <taxon>Malvaceae</taxon>
        <taxon>Malvoideae</taxon>
        <taxon>Hibiscus</taxon>
    </lineage>
</organism>
<feature type="chain" id="PRO_5025528547" evidence="20">
    <location>
        <begin position="22"/>
        <end position="957"/>
    </location>
</feature>
<dbReference type="EMBL" id="VEPZ02001742">
    <property type="protein sequence ID" value="KAE8658804.1"/>
    <property type="molecule type" value="Genomic_DNA"/>
</dbReference>
<keyword evidence="3" id="KW-1003">Cell membrane</keyword>
<evidence type="ECO:0000256" key="13">
    <source>
        <dbReference type="ARBA" id="ARBA00022840"/>
    </source>
</evidence>
<dbReference type="GO" id="GO:0033612">
    <property type="term" value="F:receptor serine/threonine kinase binding"/>
    <property type="evidence" value="ECO:0007669"/>
    <property type="project" value="TreeGrafter"/>
</dbReference>
<keyword evidence="15 19" id="KW-0472">Membrane</keyword>
<proteinExistence type="predicted"/>
<dbReference type="GO" id="GO:0004674">
    <property type="term" value="F:protein serine/threonine kinase activity"/>
    <property type="evidence" value="ECO:0007669"/>
    <property type="project" value="UniProtKB-KW"/>
</dbReference>
<evidence type="ECO:0000256" key="20">
    <source>
        <dbReference type="SAM" id="SignalP"/>
    </source>
</evidence>
<keyword evidence="10" id="KW-0677">Repeat</keyword>
<evidence type="ECO:0000256" key="15">
    <source>
        <dbReference type="ARBA" id="ARBA00023136"/>
    </source>
</evidence>
<keyword evidence="13 18" id="KW-0067">ATP-binding</keyword>
<evidence type="ECO:0000256" key="6">
    <source>
        <dbReference type="ARBA" id="ARBA00022614"/>
    </source>
</evidence>
<feature type="signal peptide" evidence="20">
    <location>
        <begin position="1"/>
        <end position="21"/>
    </location>
</feature>
<dbReference type="SMART" id="SM00220">
    <property type="entry name" value="S_TKc"/>
    <property type="match status" value="1"/>
</dbReference>
<accession>A0A6A2XX01</accession>
<sequence length="957" mass="106785">MAPKVVHLLLVLLLSFVFSDSFQTIRDDQLQFFNLMKDSLSGKALSEWNVSGGKRYCDFQGVGCNNRGYVESINISGWSLSGNFLDDVCSYLPELRVLDISGNNLHGNFLNRIVNCSLLEEFNMSSVYLSATLPDFSKMTSLRVLDLSYNLFTDDFPMSITNLTDLEAIYFNENNGLNFWQLPGNISRLTKLTVMIFTTCRLHGPIPPSIGNMTSLVDLELSGNFLWGQIPKELGKLKNLQLLELYYNQHLSGPIPEELGNLTELVDLDMSVNRLSGNIPEPLCRLPKLQVLQLYNNSLTGEIPGAIAESTTLTMLSLYENFLIGKVPQNLGRSSPLVLLDLSENNLSGTLPTEVCRGGKLIYLLVLDNQFSGELPDSYVNCKSLIRLRVSKNYLEGWIPENLLGLPHVSIIDLADNNFTGPLPSSIRNARNLSELYIQNNKFSGFIPLEISGAINLVKIDLSNNLLSGSIPSEIGNLRKLNTLMLQRNNLSSSIPSSISLLKSISVVDLSDNNLTGNIPESIGELSSNTINFANNDLYGPIPVSLIKGWLVESFSGNPGLCAPIHVQSFPKCSHAHNQKKLNSMWAIIVSVIVITVAALLFLRRCYSKQCALIQHDESLSSSFFSYDVKSFHRICFDFQEILEALVEKNIVGCGGSGTVYRIELQSGEVVAVKKLWRRTGKDSNPKDQMILDKGLKTEVKTLGSIRHKNIIKLYSYFTSFDCKLLVYEYMPNGNLWDSLHKGWLLLDWPIRHQIALGVARGLAYLHHDHFSPIIHRDIKSTNILLDANYEPKVADFGIAKVLQARGGKDCTTTVVAGTYGYLAPEYAYSSKATTKSDVYSFGVVLMELITGKKPVEAEFGENKNIVYWISTKLDTKEGVMKVLDKRLSMSFRDEIIEVLRIAMRCTYKNPSQRPPMNEVVQLLIQADPCRFHSCNVSNNKTKEASNLTKVKNQAEA</sequence>
<dbReference type="Gene3D" id="3.80.10.10">
    <property type="entry name" value="Ribonuclease Inhibitor"/>
    <property type="match status" value="3"/>
</dbReference>
<evidence type="ECO:0000256" key="16">
    <source>
        <dbReference type="ARBA" id="ARBA00023170"/>
    </source>
</evidence>
<evidence type="ECO:0000256" key="14">
    <source>
        <dbReference type="ARBA" id="ARBA00022989"/>
    </source>
</evidence>
<dbReference type="InterPro" id="IPR032675">
    <property type="entry name" value="LRR_dom_sf"/>
</dbReference>
<dbReference type="PROSITE" id="PS50011">
    <property type="entry name" value="PROTEIN_KINASE_DOM"/>
    <property type="match status" value="1"/>
</dbReference>
<dbReference type="InterPro" id="IPR008271">
    <property type="entry name" value="Ser/Thr_kinase_AS"/>
</dbReference>
<evidence type="ECO:0000256" key="5">
    <source>
        <dbReference type="ARBA" id="ARBA00022553"/>
    </source>
</evidence>
<dbReference type="InterPro" id="IPR000719">
    <property type="entry name" value="Prot_kinase_dom"/>
</dbReference>
<dbReference type="InterPro" id="IPR050647">
    <property type="entry name" value="Plant_LRR-RLKs"/>
</dbReference>
<dbReference type="AlphaFoldDB" id="A0A6A2XX01"/>
<dbReference type="GO" id="GO:0048608">
    <property type="term" value="P:reproductive structure development"/>
    <property type="evidence" value="ECO:0007669"/>
    <property type="project" value="UniProtKB-ARBA"/>
</dbReference>
<evidence type="ECO:0000256" key="2">
    <source>
        <dbReference type="ARBA" id="ARBA00022473"/>
    </source>
</evidence>
<evidence type="ECO:0000256" key="1">
    <source>
        <dbReference type="ARBA" id="ARBA00004162"/>
    </source>
</evidence>
<feature type="domain" description="Protein kinase" evidence="21">
    <location>
        <begin position="646"/>
        <end position="931"/>
    </location>
</feature>
<dbReference type="PROSITE" id="PS00108">
    <property type="entry name" value="PROTEIN_KINASE_ST"/>
    <property type="match status" value="1"/>
</dbReference>
<keyword evidence="9 20" id="KW-0732">Signal</keyword>
<dbReference type="FunFam" id="1.10.510.10:FF:000632">
    <property type="entry name" value="leucine-rich repeat receptor-like protein kinase TDR"/>
    <property type="match status" value="1"/>
</dbReference>
<protein>
    <submittedName>
        <fullName evidence="22">Tubulin alpha-1 chain-like</fullName>
    </submittedName>
</protein>
<keyword evidence="16" id="KW-0675">Receptor</keyword>
<evidence type="ECO:0000259" key="21">
    <source>
        <dbReference type="PROSITE" id="PS50011"/>
    </source>
</evidence>
<reference evidence="22" key="1">
    <citation type="submission" date="2019-09" db="EMBL/GenBank/DDBJ databases">
        <title>Draft genome information of white flower Hibiscus syriacus.</title>
        <authorList>
            <person name="Kim Y.-M."/>
        </authorList>
    </citation>
    <scope>NUCLEOTIDE SEQUENCE [LARGE SCALE GENOMIC DNA]</scope>
    <source>
        <strain evidence="22">YM2019G1</strain>
    </source>
</reference>
<evidence type="ECO:0000313" key="23">
    <source>
        <dbReference type="Proteomes" id="UP000436088"/>
    </source>
</evidence>
<feature type="binding site" evidence="18">
    <location>
        <position position="675"/>
    </location>
    <ligand>
        <name>ATP</name>
        <dbReference type="ChEBI" id="CHEBI:30616"/>
    </ligand>
</feature>
<evidence type="ECO:0000256" key="17">
    <source>
        <dbReference type="ARBA" id="ARBA00023180"/>
    </source>
</evidence>